<keyword evidence="6 9" id="KW-0720">Serine protease</keyword>
<dbReference type="Pfam" id="PF09286">
    <property type="entry name" value="Pro-kuma_activ"/>
    <property type="match status" value="1"/>
</dbReference>
<feature type="region of interest" description="Disordered" evidence="10">
    <location>
        <begin position="632"/>
        <end position="665"/>
    </location>
</feature>
<dbReference type="InterPro" id="IPR050819">
    <property type="entry name" value="Tripeptidyl-peptidase_I"/>
</dbReference>
<comment type="caution">
    <text evidence="13">The sequence shown here is derived from an EMBL/GenBank/DDBJ whole genome shotgun (WGS) entry which is preliminary data.</text>
</comment>
<feature type="active site" description="Charge relay system" evidence="9">
    <location>
        <position position="214"/>
    </location>
</feature>
<dbReference type="CDD" id="cd04056">
    <property type="entry name" value="Peptidases_S53"/>
    <property type="match status" value="1"/>
</dbReference>
<feature type="domain" description="Peptidase S53" evidence="12">
    <location>
        <begin position="131"/>
        <end position="575"/>
    </location>
</feature>
<evidence type="ECO:0000259" key="12">
    <source>
        <dbReference type="PROSITE" id="PS51695"/>
    </source>
</evidence>
<dbReference type="PANTHER" id="PTHR14218">
    <property type="entry name" value="PROTEASE S8 TRIPEPTIDYL PEPTIDASE I CLN2"/>
    <property type="match status" value="1"/>
</dbReference>
<keyword evidence="8" id="KW-0865">Zymogen</keyword>
<feature type="compositionally biased region" description="Gly residues" evidence="10">
    <location>
        <begin position="96"/>
        <end position="105"/>
    </location>
</feature>
<proteinExistence type="predicted"/>
<dbReference type="Proteomes" id="UP001308179">
    <property type="component" value="Unassembled WGS sequence"/>
</dbReference>
<keyword evidence="5 9" id="KW-0378">Hydrolase</keyword>
<feature type="compositionally biased region" description="Low complexity" evidence="10">
    <location>
        <begin position="554"/>
        <end position="574"/>
    </location>
</feature>
<evidence type="ECO:0000256" key="6">
    <source>
        <dbReference type="ARBA" id="ARBA00022825"/>
    </source>
</evidence>
<dbReference type="PANTHER" id="PTHR14218:SF19">
    <property type="entry name" value="SERINE PROTEASE AORO, PUTATIVE (AFU_ORTHOLOGUE AFUA_6G10250)-RELATED"/>
    <property type="match status" value="1"/>
</dbReference>
<evidence type="ECO:0000256" key="7">
    <source>
        <dbReference type="ARBA" id="ARBA00022837"/>
    </source>
</evidence>
<dbReference type="InterPro" id="IPR036852">
    <property type="entry name" value="Peptidase_S8/S53_dom_sf"/>
</dbReference>
<evidence type="ECO:0000256" key="9">
    <source>
        <dbReference type="PROSITE-ProRule" id="PRU01032"/>
    </source>
</evidence>
<dbReference type="SUPFAM" id="SSF54897">
    <property type="entry name" value="Protease propeptides/inhibitors"/>
    <property type="match status" value="1"/>
</dbReference>
<evidence type="ECO:0000256" key="1">
    <source>
        <dbReference type="ARBA" id="ARBA00001913"/>
    </source>
</evidence>
<dbReference type="InterPro" id="IPR001623">
    <property type="entry name" value="DnaJ_domain"/>
</dbReference>
<dbReference type="PROSITE" id="PS51695">
    <property type="entry name" value="SEDOLISIN"/>
    <property type="match status" value="1"/>
</dbReference>
<feature type="compositionally biased region" description="Acidic residues" evidence="10">
    <location>
        <begin position="640"/>
        <end position="653"/>
    </location>
</feature>
<organism evidence="13 14">
    <name type="scientific">Rachicladosporium monterosium</name>
    <dbReference type="NCBI Taxonomy" id="1507873"/>
    <lineage>
        <taxon>Eukaryota</taxon>
        <taxon>Fungi</taxon>
        <taxon>Dikarya</taxon>
        <taxon>Ascomycota</taxon>
        <taxon>Pezizomycotina</taxon>
        <taxon>Dothideomycetes</taxon>
        <taxon>Dothideomycetidae</taxon>
        <taxon>Cladosporiales</taxon>
        <taxon>Cladosporiaceae</taxon>
        <taxon>Rachicladosporium</taxon>
    </lineage>
</organism>
<dbReference type="Gene3D" id="3.40.50.200">
    <property type="entry name" value="Peptidase S8/S53 domain"/>
    <property type="match status" value="1"/>
</dbReference>
<evidence type="ECO:0000259" key="11">
    <source>
        <dbReference type="PROSITE" id="PS50076"/>
    </source>
</evidence>
<feature type="domain" description="J" evidence="11">
    <location>
        <begin position="670"/>
        <end position="736"/>
    </location>
</feature>
<dbReference type="InterPro" id="IPR036869">
    <property type="entry name" value="J_dom_sf"/>
</dbReference>
<comment type="subcellular location">
    <subcellularLocation>
        <location evidence="2">Secreted</location>
        <location evidence="2">Extracellular space</location>
    </subcellularLocation>
</comment>
<evidence type="ECO:0000313" key="14">
    <source>
        <dbReference type="Proteomes" id="UP001308179"/>
    </source>
</evidence>
<sequence length="759" mass="82185">MDWISKTASIPKQRITHTDNKAWLAFDASVADLESLLRTEYHEHHDTATGRSMITCDQYHVPAHLVDHIDYITPGIKGVHVHSSTLKKRSWKPGHHGPGGYGGPPGWQPPKHHPAPYMPWNNSELSTCDVAITPACLRALYHFEPLPPNAEVSPNNSMGIFEEGDFYDQFDLNSFFTNFTKYIPNGTHPVLDSIDGGMAPVTNLSQAGGEANLDFELAIPIIYPQTATLYQSDDLYYALGGNGTTGGIFNTFLDSIDGSYCTYSAYGETGNDPHLDPTYPDPNGYQGQLMCGVYKPTNVISISYGEQEQDLPAYYQKRQCNEFLKLGLQGVSIFVASGDTGVAGIPGDGSANGCLRNGTVFSPTQPNSCPWLTNVGATKVYPGRTVFEPESAVVDLPGHPYHSAFSSSGGFSNIFPIPDYQTSAIAGYFADYNPPYPYYYNGQYNSSDGLYNRNGRGIPDVAANGDNIAVYAGGKFTLEGGTSASSPIFGALLENLDDPTVEQREVMQLLNRLIMLGDEIGEITSSFIERYETKFGKSKNDPAATTANPPPAASKPTSNQSSTTSSPAASPAQNIQQPVPLRSASPEPKAGTHLEAAVNATSNTVGFPQTASPLPDAHHSEPVMQTTALVRDEAAHSDETNDEESDDDNEASGEESGNGSELVNLKDPKGVYAMLGVSPDASMPEVQKAIRKMLVASHPDRNPDNPDAGSDFAEFMSLCEETVKTEEKRRAYDNITTADELEQLTKRVRTLTMSKFSEE</sequence>
<gene>
    <name evidence="13" type="ORF">LTR32_001022</name>
</gene>
<dbReference type="EMBL" id="JAVRRR010000035">
    <property type="protein sequence ID" value="KAK5147558.1"/>
    <property type="molecule type" value="Genomic_DNA"/>
</dbReference>
<evidence type="ECO:0008006" key="15">
    <source>
        <dbReference type="Google" id="ProtNLM"/>
    </source>
</evidence>
<keyword evidence="4" id="KW-0479">Metal-binding</keyword>
<feature type="region of interest" description="Disordered" evidence="10">
    <location>
        <begin position="536"/>
        <end position="590"/>
    </location>
</feature>
<accession>A0ABR0LEA8</accession>
<evidence type="ECO:0000256" key="4">
    <source>
        <dbReference type="ARBA" id="ARBA00022723"/>
    </source>
</evidence>
<keyword evidence="14" id="KW-1185">Reference proteome</keyword>
<dbReference type="PROSITE" id="PS50076">
    <property type="entry name" value="DNAJ_2"/>
    <property type="match status" value="1"/>
</dbReference>
<evidence type="ECO:0000256" key="10">
    <source>
        <dbReference type="SAM" id="MobiDB-lite"/>
    </source>
</evidence>
<feature type="active site" description="Charge relay system" evidence="9">
    <location>
        <position position="483"/>
    </location>
</feature>
<keyword evidence="3 9" id="KW-0645">Protease</keyword>
<evidence type="ECO:0000256" key="5">
    <source>
        <dbReference type="ARBA" id="ARBA00022801"/>
    </source>
</evidence>
<evidence type="ECO:0000313" key="13">
    <source>
        <dbReference type="EMBL" id="KAK5147558.1"/>
    </source>
</evidence>
<dbReference type="CDD" id="cd06257">
    <property type="entry name" value="DnaJ"/>
    <property type="match status" value="1"/>
</dbReference>
<comment type="cofactor">
    <cofactor evidence="1">
        <name>Ca(2+)</name>
        <dbReference type="ChEBI" id="CHEBI:29108"/>
    </cofactor>
</comment>
<keyword evidence="7" id="KW-0106">Calcium</keyword>
<feature type="active site" description="Charge relay system" evidence="9">
    <location>
        <position position="210"/>
    </location>
</feature>
<evidence type="ECO:0000256" key="8">
    <source>
        <dbReference type="ARBA" id="ARBA00023145"/>
    </source>
</evidence>
<dbReference type="Pfam" id="PF00226">
    <property type="entry name" value="DnaJ"/>
    <property type="match status" value="1"/>
</dbReference>
<dbReference type="Gene3D" id="1.10.287.110">
    <property type="entry name" value="DnaJ domain"/>
    <property type="match status" value="1"/>
</dbReference>
<feature type="region of interest" description="Disordered" evidence="10">
    <location>
        <begin position="87"/>
        <end position="110"/>
    </location>
</feature>
<dbReference type="SUPFAM" id="SSF46565">
    <property type="entry name" value="Chaperone J-domain"/>
    <property type="match status" value="1"/>
</dbReference>
<protein>
    <recommendedName>
        <fullName evidence="15">J domain-containing protein</fullName>
    </recommendedName>
</protein>
<comment type="caution">
    <text evidence="9">Lacks conserved residue(s) required for the propagation of feature annotation.</text>
</comment>
<dbReference type="SUPFAM" id="SSF52743">
    <property type="entry name" value="Subtilisin-like"/>
    <property type="match status" value="1"/>
</dbReference>
<evidence type="ECO:0000256" key="3">
    <source>
        <dbReference type="ARBA" id="ARBA00022670"/>
    </source>
</evidence>
<reference evidence="13 14" key="1">
    <citation type="submission" date="2023-08" db="EMBL/GenBank/DDBJ databases">
        <title>Black Yeasts Isolated from many extreme environments.</title>
        <authorList>
            <person name="Coleine C."/>
            <person name="Stajich J.E."/>
            <person name="Selbmann L."/>
        </authorList>
    </citation>
    <scope>NUCLEOTIDE SEQUENCE [LARGE SCALE GENOMIC DNA]</scope>
    <source>
        <strain evidence="13 14">CCFEE 5386</strain>
    </source>
</reference>
<dbReference type="InterPro" id="IPR030400">
    <property type="entry name" value="Sedolisin_dom"/>
</dbReference>
<name>A0ABR0LEA8_9PEZI</name>
<dbReference type="InterPro" id="IPR015366">
    <property type="entry name" value="S53_propep"/>
</dbReference>
<evidence type="ECO:0000256" key="2">
    <source>
        <dbReference type="ARBA" id="ARBA00004239"/>
    </source>
</evidence>